<keyword evidence="1" id="KW-1133">Transmembrane helix</keyword>
<dbReference type="Proteomes" id="UP001369736">
    <property type="component" value="Unassembled WGS sequence"/>
</dbReference>
<reference evidence="2 3" key="1">
    <citation type="submission" date="2024-03" db="EMBL/GenBank/DDBJ databases">
        <title>Actinomycetospora sp. OC33-EN07, a novel actinomycete isolated from wild orchid (Aerides multiflora).</title>
        <authorList>
            <person name="Suriyachadkun C."/>
        </authorList>
    </citation>
    <scope>NUCLEOTIDE SEQUENCE [LARGE SCALE GENOMIC DNA]</scope>
    <source>
        <strain evidence="2 3">OC33-EN07</strain>
    </source>
</reference>
<comment type="caution">
    <text evidence="2">The sequence shown here is derived from an EMBL/GenBank/DDBJ whole genome shotgun (WGS) entry which is preliminary data.</text>
</comment>
<sequence length="212" mass="23518">MFAEQRRRWAEKRLRPGDGSALERFRWWQLGGRSLFRLRRPEAEYAVDVRHWKNQNAGVNRAQLYVDGRQQLESKLPAAFPVPGGTIEVAASAVGLKRCHFVADDGTEQQLTPDPRSAEGRRARLDCRHPAVSRGVGAVSVLLLVVGVMLLLLQVAEPISRIPPIAANLGVFASPVALPWWLNTALALGAALASTERALRMRYHWMLDGLGN</sequence>
<evidence type="ECO:0000313" key="3">
    <source>
        <dbReference type="Proteomes" id="UP001369736"/>
    </source>
</evidence>
<keyword evidence="1" id="KW-0812">Transmembrane</keyword>
<organism evidence="2 3">
    <name type="scientific">Actinomycetospora flava</name>
    <dbReference type="NCBI Taxonomy" id="3129232"/>
    <lineage>
        <taxon>Bacteria</taxon>
        <taxon>Bacillati</taxon>
        <taxon>Actinomycetota</taxon>
        <taxon>Actinomycetes</taxon>
        <taxon>Pseudonocardiales</taxon>
        <taxon>Pseudonocardiaceae</taxon>
        <taxon>Actinomycetospora</taxon>
    </lineage>
</organism>
<dbReference type="EMBL" id="JBBEGM010000010">
    <property type="protein sequence ID" value="MEJ2863967.1"/>
    <property type="molecule type" value="Genomic_DNA"/>
</dbReference>
<keyword evidence="1" id="KW-0472">Membrane</keyword>
<evidence type="ECO:0000256" key="1">
    <source>
        <dbReference type="SAM" id="Phobius"/>
    </source>
</evidence>
<dbReference type="RefSeq" id="WP_337705335.1">
    <property type="nucleotide sequence ID" value="NZ_JBBEGM010000010.1"/>
</dbReference>
<gene>
    <name evidence="2" type="ORF">WCD58_22620</name>
</gene>
<protein>
    <submittedName>
        <fullName evidence="2">Uncharacterized protein</fullName>
    </submittedName>
</protein>
<proteinExistence type="predicted"/>
<keyword evidence="3" id="KW-1185">Reference proteome</keyword>
<feature type="transmembrane region" description="Helical" evidence="1">
    <location>
        <begin position="131"/>
        <end position="153"/>
    </location>
</feature>
<accession>A0ABU8MA86</accession>
<name>A0ABU8MA86_9PSEU</name>
<evidence type="ECO:0000313" key="2">
    <source>
        <dbReference type="EMBL" id="MEJ2863967.1"/>
    </source>
</evidence>
<feature type="transmembrane region" description="Helical" evidence="1">
    <location>
        <begin position="165"/>
        <end position="193"/>
    </location>
</feature>